<evidence type="ECO:0000313" key="7">
    <source>
        <dbReference type="Proteomes" id="UP000063429"/>
    </source>
</evidence>
<keyword evidence="2 5" id="KW-0812">Transmembrane</keyword>
<gene>
    <name evidence="5" type="primary">yciB</name>
    <name evidence="6" type="ORF">F506_12300</name>
</gene>
<feature type="transmembrane region" description="Helical" evidence="5">
    <location>
        <begin position="48"/>
        <end position="71"/>
    </location>
</feature>
<keyword evidence="5" id="KW-0997">Cell inner membrane</keyword>
<sequence length="206" mass="23079">MKFLFDLFPVILFFGVFKWGEGHADAAQGLVSQYLSGVMSGGAVTATLAPILLATAVAIVASLAQIGYLLARRKKVDGMLWVSLAIIVVFGGATIYFRDDTFIKWKPTILYWCFAVALLVSQLFFKKNLIRTMMEKQVSLPEPVWGKLNLAWSAFFVAMGLLNLYVAFNYTLDVWVNFKMFGTMGLMFAFIIAQSLFLSKYMKDAE</sequence>
<dbReference type="NCBIfam" id="NF001325">
    <property type="entry name" value="PRK00259.1-3"/>
    <property type="match status" value="1"/>
</dbReference>
<evidence type="ECO:0000256" key="3">
    <source>
        <dbReference type="ARBA" id="ARBA00022989"/>
    </source>
</evidence>
<evidence type="ECO:0000256" key="1">
    <source>
        <dbReference type="ARBA" id="ARBA00022475"/>
    </source>
</evidence>
<reference evidence="7" key="1">
    <citation type="journal article" date="2015" name="Genome Announc.">
        <title>Complete Genome Sequence of Herbaspirillum hiltneri N3 (DSM 17495), Isolated from Surface-Sterilized Wheat Roots.</title>
        <authorList>
            <person name="Guizelini D."/>
            <person name="Saizaki P.M."/>
            <person name="Coimbra N.A."/>
            <person name="Weiss V.A."/>
            <person name="Faoro H."/>
            <person name="Sfeir M.Z."/>
            <person name="Baura V.A."/>
            <person name="Monteiro R.A."/>
            <person name="Chubatsu L.S."/>
            <person name="Souza E.M."/>
            <person name="Cruz L.M."/>
            <person name="Pedrosa F.O."/>
            <person name="Raittz R.T."/>
            <person name="Marchaukoski J.N."/>
            <person name="Steffens M.B."/>
        </authorList>
    </citation>
    <scope>NUCLEOTIDE SEQUENCE [LARGE SCALE GENOMIC DNA]</scope>
    <source>
        <strain evidence="7">N3</strain>
    </source>
</reference>
<dbReference type="PANTHER" id="PTHR36917:SF1">
    <property type="entry name" value="INNER MEMBRANE-SPANNING PROTEIN YCIB"/>
    <property type="match status" value="1"/>
</dbReference>
<feature type="transmembrane region" description="Helical" evidence="5">
    <location>
        <begin position="146"/>
        <end position="168"/>
    </location>
</feature>
<name>A0ABN4HYR7_9BURK</name>
<comment type="function">
    <text evidence="5">Plays a role in cell envelope biogenesis, maintenance of cell envelope integrity and membrane homeostasis.</text>
</comment>
<comment type="similarity">
    <text evidence="5">Belongs to the YciB family.</text>
</comment>
<keyword evidence="3 5" id="KW-1133">Transmembrane helix</keyword>
<proteinExistence type="inferred from homology"/>
<evidence type="ECO:0000256" key="2">
    <source>
        <dbReference type="ARBA" id="ARBA00022692"/>
    </source>
</evidence>
<accession>A0ABN4HYR7</accession>
<protein>
    <recommendedName>
        <fullName evidence="5">Inner membrane-spanning protein YciB</fullName>
    </recommendedName>
</protein>
<dbReference type="HAMAP" id="MF_00189">
    <property type="entry name" value="YciB"/>
    <property type="match status" value="1"/>
</dbReference>
<dbReference type="Pfam" id="PF04279">
    <property type="entry name" value="IspA"/>
    <property type="match status" value="1"/>
</dbReference>
<dbReference type="InterPro" id="IPR006008">
    <property type="entry name" value="YciB"/>
</dbReference>
<dbReference type="EMBL" id="CP011409">
    <property type="protein sequence ID" value="AKZ63347.1"/>
    <property type="molecule type" value="Genomic_DNA"/>
</dbReference>
<feature type="transmembrane region" description="Helical" evidence="5">
    <location>
        <begin position="78"/>
        <end position="97"/>
    </location>
</feature>
<evidence type="ECO:0000256" key="5">
    <source>
        <dbReference type="HAMAP-Rule" id="MF_00189"/>
    </source>
</evidence>
<feature type="transmembrane region" description="Helical" evidence="5">
    <location>
        <begin position="180"/>
        <end position="198"/>
    </location>
</feature>
<organism evidence="6 7">
    <name type="scientific">Herbaspirillum hiltneri N3</name>
    <dbReference type="NCBI Taxonomy" id="1262470"/>
    <lineage>
        <taxon>Bacteria</taxon>
        <taxon>Pseudomonadati</taxon>
        <taxon>Pseudomonadota</taxon>
        <taxon>Betaproteobacteria</taxon>
        <taxon>Burkholderiales</taxon>
        <taxon>Oxalobacteraceae</taxon>
        <taxon>Herbaspirillum</taxon>
    </lineage>
</organism>
<evidence type="ECO:0000313" key="6">
    <source>
        <dbReference type="EMBL" id="AKZ63347.1"/>
    </source>
</evidence>
<dbReference type="RefSeq" id="WP_053197840.1">
    <property type="nucleotide sequence ID" value="NZ_CP011409.1"/>
</dbReference>
<keyword evidence="1 5" id="KW-1003">Cell membrane</keyword>
<dbReference type="Proteomes" id="UP000063429">
    <property type="component" value="Chromosome"/>
</dbReference>
<dbReference type="NCBIfam" id="TIGR00997">
    <property type="entry name" value="ispZ"/>
    <property type="match status" value="1"/>
</dbReference>
<dbReference type="PANTHER" id="PTHR36917">
    <property type="entry name" value="INTRACELLULAR SEPTATION PROTEIN A-RELATED"/>
    <property type="match status" value="1"/>
</dbReference>
<evidence type="ECO:0000256" key="4">
    <source>
        <dbReference type="ARBA" id="ARBA00023136"/>
    </source>
</evidence>
<feature type="transmembrane region" description="Helical" evidence="5">
    <location>
        <begin position="109"/>
        <end position="125"/>
    </location>
</feature>
<keyword evidence="7" id="KW-1185">Reference proteome</keyword>
<keyword evidence="4 5" id="KW-0472">Membrane</keyword>
<comment type="subcellular location">
    <subcellularLocation>
        <location evidence="5">Cell inner membrane</location>
        <topology evidence="5">Multi-pass membrane protein</topology>
    </subcellularLocation>
</comment>